<dbReference type="Proteomes" id="UP000233350">
    <property type="component" value="Unassembled WGS sequence"/>
</dbReference>
<evidence type="ECO:0000256" key="4">
    <source>
        <dbReference type="ARBA" id="ARBA00022932"/>
    </source>
</evidence>
<evidence type="ECO:0000259" key="5">
    <source>
        <dbReference type="Pfam" id="PF06144"/>
    </source>
</evidence>
<evidence type="ECO:0000313" key="7">
    <source>
        <dbReference type="Proteomes" id="UP000233350"/>
    </source>
</evidence>
<evidence type="ECO:0000313" key="6">
    <source>
        <dbReference type="EMBL" id="PKT82242.1"/>
    </source>
</evidence>
<dbReference type="NCBIfam" id="NF006302">
    <property type="entry name" value="PRK08487.1-5"/>
    <property type="match status" value="1"/>
</dbReference>
<feature type="domain" description="DNA polymerase III delta N-terminal" evidence="5">
    <location>
        <begin position="20"/>
        <end position="112"/>
    </location>
</feature>
<reference evidence="6 7" key="1">
    <citation type="submission" date="2016-07" db="EMBL/GenBank/DDBJ databases">
        <title>Detection of Helicobacter winghamensis from caecal content of red fox (Vulpes vulpes).</title>
        <authorList>
            <person name="Zanoni R.G."/>
            <person name="Florio D."/>
            <person name="Caffara M."/>
            <person name="Renzi M."/>
            <person name="Parisi A."/>
            <person name="Pasquali F."/>
            <person name="Manfreda G."/>
        </authorList>
    </citation>
    <scope>NUCLEOTIDE SEQUENCE [LARGE SCALE GENOMIC DNA]</scope>
    <source>
        <strain evidence="6 7">295_13</strain>
    </source>
</reference>
<comment type="caution">
    <text evidence="6">The sequence shown here is derived from an EMBL/GenBank/DDBJ whole genome shotgun (WGS) entry which is preliminary data.</text>
</comment>
<dbReference type="RefSeq" id="WP_006802321.1">
    <property type="nucleotide sequence ID" value="NZ_CABKOI010000021.1"/>
</dbReference>
<accession>A0A2N3PKS6</accession>
<evidence type="ECO:0000256" key="3">
    <source>
        <dbReference type="ARBA" id="ARBA00022705"/>
    </source>
</evidence>
<dbReference type="InterPro" id="IPR010372">
    <property type="entry name" value="DNA_pol3_delta_N"/>
</dbReference>
<dbReference type="PANTHER" id="PTHR34388">
    <property type="entry name" value="DNA POLYMERASE III SUBUNIT DELTA"/>
    <property type="match status" value="1"/>
</dbReference>
<dbReference type="InterPro" id="IPR027417">
    <property type="entry name" value="P-loop_NTPase"/>
</dbReference>
<dbReference type="SUPFAM" id="SSF52540">
    <property type="entry name" value="P-loop containing nucleoside triphosphate hydrolases"/>
    <property type="match status" value="1"/>
</dbReference>
<name>A0A2N3PKS6_9HELI</name>
<dbReference type="Gene3D" id="3.40.50.300">
    <property type="entry name" value="P-loop containing nucleotide triphosphate hydrolases"/>
    <property type="match status" value="1"/>
</dbReference>
<dbReference type="GO" id="GO:0003677">
    <property type="term" value="F:DNA binding"/>
    <property type="evidence" value="ECO:0007669"/>
    <property type="project" value="InterPro"/>
</dbReference>
<dbReference type="Pfam" id="PF06144">
    <property type="entry name" value="DNA_pol3_delta"/>
    <property type="match status" value="1"/>
</dbReference>
<dbReference type="OrthoDB" id="5329738at2"/>
<sequence>MYKKELDTKLAQKTQIRAIFLYGADTFLIGHYGEKIAKIALDRGCEKNSFYFGEFDFQNALNCFSQGSLFGDEALVWIKVEKKIPKKQLDTLLETLLKNGSGVLILEFYQAENKTNAEYMADAKAMVGSFGGSLAKQGVFEVRFFAPNFYEAMPILQEYARELQIKIPDFLLHKIFEQQNLDLGLSISELRKYGIFTQEITAEMVDSLGYGLGSVEVDEILELLLLKKPYFAKLSQFLEQGFDENQLVRAVQKYFFTLFLLTSHIRLKGDSNLADALGYNPPKAILERKKSFATAIREAQYESIFLILNTWREELFKGMNRGNGFLSALIKIQAVLR</sequence>
<evidence type="ECO:0000256" key="2">
    <source>
        <dbReference type="ARBA" id="ARBA00022695"/>
    </source>
</evidence>
<keyword evidence="1" id="KW-0808">Transferase</keyword>
<keyword evidence="7" id="KW-1185">Reference proteome</keyword>
<protein>
    <submittedName>
        <fullName evidence="6">DNA polymerase III subunit delta</fullName>
    </submittedName>
</protein>
<evidence type="ECO:0000256" key="1">
    <source>
        <dbReference type="ARBA" id="ARBA00022679"/>
    </source>
</evidence>
<proteinExistence type="predicted"/>
<dbReference type="NCBIfam" id="TIGR01128">
    <property type="entry name" value="holA"/>
    <property type="match status" value="1"/>
</dbReference>
<keyword evidence="2" id="KW-0548">Nucleotidyltransferase</keyword>
<dbReference type="InterPro" id="IPR005790">
    <property type="entry name" value="DNA_polIII_delta"/>
</dbReference>
<gene>
    <name evidence="6" type="ORF">BCM31_00650</name>
</gene>
<keyword evidence="4" id="KW-0239">DNA-directed DNA polymerase</keyword>
<dbReference type="EMBL" id="MBPK01000007">
    <property type="protein sequence ID" value="PKT82242.1"/>
    <property type="molecule type" value="Genomic_DNA"/>
</dbReference>
<organism evidence="6 7">
    <name type="scientific">Helicobacter winghamensis</name>
    <dbReference type="NCBI Taxonomy" id="157268"/>
    <lineage>
        <taxon>Bacteria</taxon>
        <taxon>Pseudomonadati</taxon>
        <taxon>Campylobacterota</taxon>
        <taxon>Epsilonproteobacteria</taxon>
        <taxon>Campylobacterales</taxon>
        <taxon>Helicobacteraceae</taxon>
        <taxon>Helicobacter</taxon>
    </lineage>
</organism>
<dbReference type="GO" id="GO:0003887">
    <property type="term" value="F:DNA-directed DNA polymerase activity"/>
    <property type="evidence" value="ECO:0007669"/>
    <property type="project" value="UniProtKB-KW"/>
</dbReference>
<dbReference type="AlphaFoldDB" id="A0A2N3PKS6"/>
<dbReference type="PANTHER" id="PTHR34388:SF1">
    <property type="entry name" value="DNA POLYMERASE III SUBUNIT DELTA"/>
    <property type="match status" value="1"/>
</dbReference>
<keyword evidence="3" id="KW-0235">DNA replication</keyword>
<dbReference type="STRING" id="556267.HWAG_00628"/>
<dbReference type="GeneID" id="97290736"/>
<dbReference type="GO" id="GO:0006261">
    <property type="term" value="P:DNA-templated DNA replication"/>
    <property type="evidence" value="ECO:0007669"/>
    <property type="project" value="TreeGrafter"/>
</dbReference>
<dbReference type="GO" id="GO:0009360">
    <property type="term" value="C:DNA polymerase III complex"/>
    <property type="evidence" value="ECO:0007669"/>
    <property type="project" value="InterPro"/>
</dbReference>